<dbReference type="Proteomes" id="UP000230066">
    <property type="component" value="Unassembled WGS sequence"/>
</dbReference>
<dbReference type="Pfam" id="PF16517">
    <property type="entry name" value="Nore1-SARAH"/>
    <property type="match status" value="1"/>
</dbReference>
<dbReference type="Gene3D" id="1.20.5.110">
    <property type="match status" value="1"/>
</dbReference>
<dbReference type="SUPFAM" id="SSF54236">
    <property type="entry name" value="Ubiquitin-like"/>
    <property type="match status" value="1"/>
</dbReference>
<feature type="compositionally biased region" description="Low complexity" evidence="1">
    <location>
        <begin position="371"/>
        <end position="391"/>
    </location>
</feature>
<name>A0A4E0RYD0_FASHE</name>
<dbReference type="PANTHER" id="PTHR22738:SF10">
    <property type="entry name" value="RAS ASSOCIATION DOMAIN-CONTAINING PROTEIN 1 HOMOLOG"/>
    <property type="match status" value="1"/>
</dbReference>
<organism evidence="4 5">
    <name type="scientific">Fasciola hepatica</name>
    <name type="common">Liver fluke</name>
    <dbReference type="NCBI Taxonomy" id="6192"/>
    <lineage>
        <taxon>Eukaryota</taxon>
        <taxon>Metazoa</taxon>
        <taxon>Spiralia</taxon>
        <taxon>Lophotrochozoa</taxon>
        <taxon>Platyhelminthes</taxon>
        <taxon>Trematoda</taxon>
        <taxon>Digenea</taxon>
        <taxon>Plagiorchiida</taxon>
        <taxon>Echinostomata</taxon>
        <taxon>Echinostomatoidea</taxon>
        <taxon>Fasciolidae</taxon>
        <taxon>Fasciola</taxon>
    </lineage>
</organism>
<dbReference type="PROSITE" id="PS50951">
    <property type="entry name" value="SARAH"/>
    <property type="match status" value="1"/>
</dbReference>
<dbReference type="GO" id="GO:0007165">
    <property type="term" value="P:signal transduction"/>
    <property type="evidence" value="ECO:0007669"/>
    <property type="project" value="InterPro"/>
</dbReference>
<evidence type="ECO:0000313" key="5">
    <source>
        <dbReference type="Proteomes" id="UP000230066"/>
    </source>
</evidence>
<gene>
    <name evidence="4" type="ORF">D915_005539</name>
</gene>
<evidence type="ECO:0000256" key="1">
    <source>
        <dbReference type="SAM" id="MobiDB-lite"/>
    </source>
</evidence>
<keyword evidence="5" id="KW-1185">Reference proteome</keyword>
<proteinExistence type="predicted"/>
<dbReference type="InterPro" id="IPR029071">
    <property type="entry name" value="Ubiquitin-like_domsf"/>
</dbReference>
<dbReference type="InterPro" id="IPR033614">
    <property type="entry name" value="RASSF1-6"/>
</dbReference>
<accession>A0A4E0RYD0</accession>
<feature type="compositionally biased region" description="Low complexity" evidence="1">
    <location>
        <begin position="273"/>
        <end position="286"/>
    </location>
</feature>
<dbReference type="Gene3D" id="3.10.20.90">
    <property type="entry name" value="Phosphatidylinositol 3-kinase Catalytic Subunit, Chain A, domain 1"/>
    <property type="match status" value="1"/>
</dbReference>
<evidence type="ECO:0000313" key="4">
    <source>
        <dbReference type="EMBL" id="THD23742.1"/>
    </source>
</evidence>
<dbReference type="InterPro" id="IPR000159">
    <property type="entry name" value="RA_dom"/>
</dbReference>
<reference evidence="4" key="1">
    <citation type="submission" date="2019-03" db="EMBL/GenBank/DDBJ databases">
        <title>Improved annotation for the trematode Fasciola hepatica.</title>
        <authorList>
            <person name="Choi Y.-J."/>
            <person name="Martin J."/>
            <person name="Mitreva M."/>
        </authorList>
    </citation>
    <scope>NUCLEOTIDE SEQUENCE [LARGE SCALE GENOMIC DNA]</scope>
</reference>
<evidence type="ECO:0000259" key="2">
    <source>
        <dbReference type="PROSITE" id="PS50200"/>
    </source>
</evidence>
<dbReference type="Pfam" id="PF00788">
    <property type="entry name" value="RA"/>
    <property type="match status" value="1"/>
</dbReference>
<feature type="region of interest" description="Disordered" evidence="1">
    <location>
        <begin position="241"/>
        <end position="291"/>
    </location>
</feature>
<evidence type="ECO:0000259" key="3">
    <source>
        <dbReference type="PROSITE" id="PS50951"/>
    </source>
</evidence>
<dbReference type="EMBL" id="JXXN02001973">
    <property type="protein sequence ID" value="THD23742.1"/>
    <property type="molecule type" value="Genomic_DNA"/>
</dbReference>
<dbReference type="AlphaFoldDB" id="A0A4E0RYD0"/>
<dbReference type="InterPro" id="IPR011524">
    <property type="entry name" value="SARAH_dom"/>
</dbReference>
<dbReference type="PROSITE" id="PS50200">
    <property type="entry name" value="RA"/>
    <property type="match status" value="1"/>
</dbReference>
<feature type="compositionally biased region" description="Basic and acidic residues" evidence="1">
    <location>
        <begin position="323"/>
        <end position="340"/>
    </location>
</feature>
<dbReference type="CDD" id="cd21885">
    <property type="entry name" value="SARAH_RASSF1-like"/>
    <property type="match status" value="1"/>
</dbReference>
<feature type="compositionally biased region" description="Polar residues" evidence="1">
    <location>
        <begin position="251"/>
        <end position="265"/>
    </location>
</feature>
<sequence>MFGADNSVGVPTPVAPNFVSVSIVFAQLILKHHSLLLYSQTGTDYFSIVLDFLPLLSDDVLLSLLRTMVLHGSDLFHSHRVVIHKFISSCRSTTAQKVISTLLDRFQIEDNPQKFALYEHTIEGDQEVSVRKLFDDESPLGLLFRWTENGPGQFNHLLGVKRLVLQENETGDIEWSGFSLPELTVFLGILNQEEADYRRRIEMKFEVRRKEILRLMALCEREETEVIEDSVSTEPTAFVRELSDDEMEMTSGPSDSLSTPASPLLQSRKAINPTEPESPSSPIAPSHMVGPGAASTLPRFFCTDDRLKSTLFKPSQYKRLKKAERAQQKLLAKTERDRIKAEKKKKKSESKQAQQNPGTQTHGRKWLTGLSAAFSPSVAASSSDNRSAPSS</sequence>
<dbReference type="PANTHER" id="PTHR22738">
    <property type="entry name" value="RASSF"/>
    <property type="match status" value="1"/>
</dbReference>
<feature type="domain" description="Ras-associating" evidence="2">
    <location>
        <begin position="92"/>
        <end position="170"/>
    </location>
</feature>
<feature type="region of interest" description="Disordered" evidence="1">
    <location>
        <begin position="322"/>
        <end position="391"/>
    </location>
</feature>
<comment type="caution">
    <text evidence="4">The sequence shown here is derived from an EMBL/GenBank/DDBJ whole genome shotgun (WGS) entry which is preliminary data.</text>
</comment>
<feature type="domain" description="SARAH" evidence="3">
    <location>
        <begin position="172"/>
        <end position="219"/>
    </location>
</feature>
<protein>
    <submittedName>
        <fullName evidence="4">Rassf1</fullName>
    </submittedName>
</protein>